<proteinExistence type="predicted"/>
<reference evidence="4 5" key="1">
    <citation type="submission" date="2019-03" db="EMBL/GenBank/DDBJ databases">
        <title>Draft genome sequences of novel Actinobacteria.</title>
        <authorList>
            <person name="Sahin N."/>
            <person name="Ay H."/>
            <person name="Saygin H."/>
        </authorList>
    </citation>
    <scope>NUCLEOTIDE SEQUENCE [LARGE SCALE GENOMIC DNA]</scope>
    <source>
        <strain evidence="4 5">KC712</strain>
    </source>
</reference>
<evidence type="ECO:0000259" key="3">
    <source>
        <dbReference type="PROSITE" id="PS51046"/>
    </source>
</evidence>
<gene>
    <name evidence="4" type="ORF">E1294_42795</name>
</gene>
<dbReference type="EMBL" id="SMKP01000191">
    <property type="protein sequence ID" value="TDD12958.1"/>
    <property type="molecule type" value="Genomic_DNA"/>
</dbReference>
<protein>
    <recommendedName>
        <fullName evidence="3">GON domain-containing protein</fullName>
    </recommendedName>
</protein>
<dbReference type="Pfam" id="PF08685">
    <property type="entry name" value="GON"/>
    <property type="match status" value="2"/>
</dbReference>
<dbReference type="Proteomes" id="UP000294543">
    <property type="component" value="Unassembled WGS sequence"/>
</dbReference>
<evidence type="ECO:0000313" key="5">
    <source>
        <dbReference type="Proteomes" id="UP000294543"/>
    </source>
</evidence>
<evidence type="ECO:0000256" key="1">
    <source>
        <dbReference type="ARBA" id="ARBA00022723"/>
    </source>
</evidence>
<keyword evidence="5" id="KW-1185">Reference proteome</keyword>
<dbReference type="PROSITE" id="PS51046">
    <property type="entry name" value="GON"/>
    <property type="match status" value="1"/>
</dbReference>
<dbReference type="OrthoDB" id="3685584at2"/>
<accession>A0A4R4W342</accession>
<feature type="chain" id="PRO_5038720979" description="GON domain-containing protein" evidence="2">
    <location>
        <begin position="24"/>
        <end position="284"/>
    </location>
</feature>
<feature type="signal peptide" evidence="2">
    <location>
        <begin position="1"/>
        <end position="23"/>
    </location>
</feature>
<dbReference type="AlphaFoldDB" id="A0A4R4W342"/>
<evidence type="ECO:0000313" key="4">
    <source>
        <dbReference type="EMBL" id="TDD12958.1"/>
    </source>
</evidence>
<keyword evidence="2" id="KW-0732">Signal</keyword>
<comment type="caution">
    <text evidence="4">The sequence shown here is derived from an EMBL/GenBank/DDBJ whole genome shotgun (WGS) entry which is preliminary data.</text>
</comment>
<name>A0A4R4W342_9ACTN</name>
<sequence>MARPHVRISALLAAMGAALPLVAQVPAHASALPVFSSCQDVRRTNPIARDGTYLLINNGNVFTAYCHNMATTPSEYITLARTGQDVNFSQYTAGGASPGTNVRTAFTRLRVDPRTLTVDIGDLTFASSTGSLRHGSTTVTSMPYGAAMACNGRADGRGNIDLRDTPFRVNDTFVTGGNVPSGSASVSARNQVVGLLGGGYCGWITSAPAMYNPFNPGPGTPHIELRCARNGVILSGDQICVRLNNGAPVTTQVRQQGSQGRVIVQYGDRAVAVLGSDGQVRSLG</sequence>
<dbReference type="GO" id="GO:0008270">
    <property type="term" value="F:zinc ion binding"/>
    <property type="evidence" value="ECO:0007669"/>
    <property type="project" value="InterPro"/>
</dbReference>
<dbReference type="GO" id="GO:0004222">
    <property type="term" value="F:metalloendopeptidase activity"/>
    <property type="evidence" value="ECO:0007669"/>
    <property type="project" value="InterPro"/>
</dbReference>
<keyword evidence="1" id="KW-0479">Metal-binding</keyword>
<evidence type="ECO:0000256" key="2">
    <source>
        <dbReference type="SAM" id="SignalP"/>
    </source>
</evidence>
<dbReference type="InterPro" id="IPR012314">
    <property type="entry name" value="Pept_M12B_GON-ADAMTSs"/>
</dbReference>
<organism evidence="4 5">
    <name type="scientific">Nonomuraea diastatica</name>
    <dbReference type="NCBI Taxonomy" id="1848329"/>
    <lineage>
        <taxon>Bacteria</taxon>
        <taxon>Bacillati</taxon>
        <taxon>Actinomycetota</taxon>
        <taxon>Actinomycetes</taxon>
        <taxon>Streptosporangiales</taxon>
        <taxon>Streptosporangiaceae</taxon>
        <taxon>Nonomuraea</taxon>
    </lineage>
</organism>
<feature type="domain" description="GON" evidence="3">
    <location>
        <begin position="34"/>
        <end position="91"/>
    </location>
</feature>